<keyword evidence="1" id="KW-0812">Transmembrane</keyword>
<feature type="transmembrane region" description="Helical" evidence="1">
    <location>
        <begin position="55"/>
        <end position="72"/>
    </location>
</feature>
<dbReference type="AlphaFoldDB" id="A0A518DXW5"/>
<protein>
    <recommendedName>
        <fullName evidence="4">Tetratricopeptide repeat protein</fullName>
    </recommendedName>
</protein>
<keyword evidence="1" id="KW-1133">Transmembrane helix</keyword>
<proteinExistence type="predicted"/>
<dbReference type="Proteomes" id="UP000317648">
    <property type="component" value="Chromosome"/>
</dbReference>
<keyword evidence="1" id="KW-0472">Membrane</keyword>
<dbReference type="InterPro" id="IPR011990">
    <property type="entry name" value="TPR-like_helical_dom_sf"/>
</dbReference>
<dbReference type="KEGG" id="lcre:Pla8534_44560"/>
<evidence type="ECO:0008006" key="4">
    <source>
        <dbReference type="Google" id="ProtNLM"/>
    </source>
</evidence>
<evidence type="ECO:0000313" key="2">
    <source>
        <dbReference type="EMBL" id="QDU96635.1"/>
    </source>
</evidence>
<evidence type="ECO:0000256" key="1">
    <source>
        <dbReference type="SAM" id="Phobius"/>
    </source>
</evidence>
<keyword evidence="3" id="KW-1185">Reference proteome</keyword>
<evidence type="ECO:0000313" key="3">
    <source>
        <dbReference type="Proteomes" id="UP000317648"/>
    </source>
</evidence>
<gene>
    <name evidence="2" type="ORF">Pla8534_44560</name>
</gene>
<dbReference type="EMBL" id="CP036433">
    <property type="protein sequence ID" value="QDU96635.1"/>
    <property type="molecule type" value="Genomic_DNA"/>
</dbReference>
<sequence>MRASLLTCCWPGLTKLWLYGQWNGFVAAGVFTLLLNFALAATFLESPSLGSGWRITAWVLAVGFWAISFWGSRREQFRRQSQERVACTDMAEGAKGVDLYPQAQTEYLKGNWFEAERLLDQAIVSRPSDVDAHLMLAALFRHTERFEECGRQLTRLSGMPGAEKWYLEIFREKELLNRLKEDRLTDEPDDADRNPQAA</sequence>
<dbReference type="Gene3D" id="1.25.40.10">
    <property type="entry name" value="Tetratricopeptide repeat domain"/>
    <property type="match status" value="1"/>
</dbReference>
<dbReference type="OrthoDB" id="266806at2"/>
<dbReference type="SUPFAM" id="SSF48452">
    <property type="entry name" value="TPR-like"/>
    <property type="match status" value="1"/>
</dbReference>
<reference evidence="2 3" key="1">
    <citation type="submission" date="2019-02" db="EMBL/GenBank/DDBJ databases">
        <title>Deep-cultivation of Planctomycetes and their phenomic and genomic characterization uncovers novel biology.</title>
        <authorList>
            <person name="Wiegand S."/>
            <person name="Jogler M."/>
            <person name="Boedeker C."/>
            <person name="Pinto D."/>
            <person name="Vollmers J."/>
            <person name="Rivas-Marin E."/>
            <person name="Kohn T."/>
            <person name="Peeters S.H."/>
            <person name="Heuer A."/>
            <person name="Rast P."/>
            <person name="Oberbeckmann S."/>
            <person name="Bunk B."/>
            <person name="Jeske O."/>
            <person name="Meyerdierks A."/>
            <person name="Storesund J.E."/>
            <person name="Kallscheuer N."/>
            <person name="Luecker S."/>
            <person name="Lage O.M."/>
            <person name="Pohl T."/>
            <person name="Merkel B.J."/>
            <person name="Hornburger P."/>
            <person name="Mueller R.-W."/>
            <person name="Bruemmer F."/>
            <person name="Labrenz M."/>
            <person name="Spormann A.M."/>
            <person name="Op den Camp H."/>
            <person name="Overmann J."/>
            <person name="Amann R."/>
            <person name="Jetten M.S.M."/>
            <person name="Mascher T."/>
            <person name="Medema M.H."/>
            <person name="Devos D.P."/>
            <person name="Kaster A.-K."/>
            <person name="Ovreas L."/>
            <person name="Rohde M."/>
            <person name="Galperin M.Y."/>
            <person name="Jogler C."/>
        </authorList>
    </citation>
    <scope>NUCLEOTIDE SEQUENCE [LARGE SCALE GENOMIC DNA]</scope>
    <source>
        <strain evidence="2 3">Pla85_3_4</strain>
    </source>
</reference>
<accession>A0A518DXW5</accession>
<organism evidence="2 3">
    <name type="scientific">Lignipirellula cremea</name>
    <dbReference type="NCBI Taxonomy" id="2528010"/>
    <lineage>
        <taxon>Bacteria</taxon>
        <taxon>Pseudomonadati</taxon>
        <taxon>Planctomycetota</taxon>
        <taxon>Planctomycetia</taxon>
        <taxon>Pirellulales</taxon>
        <taxon>Pirellulaceae</taxon>
        <taxon>Lignipirellula</taxon>
    </lineage>
</organism>
<dbReference type="RefSeq" id="WP_145055249.1">
    <property type="nucleotide sequence ID" value="NZ_CP036433.1"/>
</dbReference>
<feature type="transmembrane region" description="Helical" evidence="1">
    <location>
        <begin position="22"/>
        <end position="43"/>
    </location>
</feature>
<name>A0A518DXW5_9BACT</name>